<dbReference type="SUPFAM" id="SSF51445">
    <property type="entry name" value="(Trans)glycosidases"/>
    <property type="match status" value="1"/>
</dbReference>
<dbReference type="RefSeq" id="WP_201643891.1">
    <property type="nucleotide sequence ID" value="NZ_CAJHCP010000008.1"/>
</dbReference>
<dbReference type="PANTHER" id="PTHR42715">
    <property type="entry name" value="BETA-GLUCOSIDASE"/>
    <property type="match status" value="1"/>
</dbReference>
<dbReference type="Gene3D" id="3.20.20.300">
    <property type="entry name" value="Glycoside hydrolase, family 3, N-terminal domain"/>
    <property type="match status" value="1"/>
</dbReference>
<dbReference type="Gene3D" id="2.60.40.10">
    <property type="entry name" value="Immunoglobulins"/>
    <property type="match status" value="1"/>
</dbReference>
<comment type="caution">
    <text evidence="4">The sequence shown here is derived from an EMBL/GenBank/DDBJ whole genome shotgun (WGS) entry which is preliminary data.</text>
</comment>
<dbReference type="Pfam" id="PF14310">
    <property type="entry name" value="Fn3-like"/>
    <property type="match status" value="1"/>
</dbReference>
<evidence type="ECO:0000256" key="2">
    <source>
        <dbReference type="ARBA" id="ARBA00022801"/>
    </source>
</evidence>
<dbReference type="SUPFAM" id="SSF56988">
    <property type="entry name" value="Anthrax protective antigen"/>
    <property type="match status" value="1"/>
</dbReference>
<dbReference type="Pfam" id="PF00933">
    <property type="entry name" value="Glyco_hydro_3"/>
    <property type="match status" value="1"/>
</dbReference>
<keyword evidence="5" id="KW-1185">Reference proteome</keyword>
<accession>A0ABM8NTW4</accession>
<sequence length="825" mass="88297">MGMNLTSIDALTDEDAASLTAGSSLWSGPSLESAGVLSVRMVDGPMGVTHGRLDERDVSLLTPCGVALAATWDRRLVSKVGQLIGQDAKRLGVGAVLGPNLNLPRSPLGGRAFEQLSEDPFLTAILGCAWVQGVQRVGVAAAPKHLLCNDSETERHSMNAVVDEKTLREVYFLPFEHAARGGAWAMMTAYNRLNGHWCAEMPSLLSQWLKEELQWDGVIMSDWFGTHDGVASLEAGLDLEMPGPARHMGSQLHTAVKRGEIARSQLNDAAARVARFSSRTCGDATSTAQEAGVSDDEARAILRQAAIDSFVLLKNEHGTLPIGQGMQRVAVVGPNAATPCYQGGTFARISISGDTPTPVTALEHAMRARGKVSHSVGVMPEFRIPPLTSLPIVSEHGEGTVNVQYFDGRSSTATASEGRHSNSLIWFGSMPGIGSLEGKNGRVRVSSILRPTQTGEYRFFVGGTGDVELTIAGHVYGKFSGLEMSGDVMGKLLRGAHERVNVSLEAGEDYELSIEMQFGEGRAQGLWFGAEAPPSETLLEDAVALAAESDCAIVFVGETPDTAVESVDRTTSSLPEEQVNLIKRVCAVNSRTIVVLNAAHAVDTSWAGSAAAILVTWFAGQEYAVALADVLTGVAEPGGRLPVTFAKQDHDYAVTSLAPDQNGNLVYDERDLVGYRHFVAAGISPAFPFGYGLGYANIEVEGAAVEQSQEINVEACATLRNVSARAGKSVVQVYVTFPPSLESDREYPRLAAFETIVIPAHERRNVRCQIPARAFAEWSTEKQSWHIRGGKYRVTVGGSLNSIWTSRDVHLRPAVLDGDELPLVG</sequence>
<evidence type="ECO:0000256" key="1">
    <source>
        <dbReference type="ARBA" id="ARBA00005336"/>
    </source>
</evidence>
<dbReference type="EMBL" id="CAJHCP010000008">
    <property type="protein sequence ID" value="CAD6543235.1"/>
    <property type="molecule type" value="Genomic_DNA"/>
</dbReference>
<feature type="domain" description="PA14" evidence="3">
    <location>
        <begin position="396"/>
        <end position="547"/>
    </location>
</feature>
<dbReference type="InterPro" id="IPR026891">
    <property type="entry name" value="Fn3-like"/>
</dbReference>
<dbReference type="InterPro" id="IPR037524">
    <property type="entry name" value="PA14/GLEYA"/>
</dbReference>
<dbReference type="InterPro" id="IPR036962">
    <property type="entry name" value="Glyco_hydro_3_N_sf"/>
</dbReference>
<dbReference type="InterPro" id="IPR036881">
    <property type="entry name" value="Glyco_hydro_3_C_sf"/>
</dbReference>
<dbReference type="PANTHER" id="PTHR42715:SF10">
    <property type="entry name" value="BETA-GLUCOSIDASE"/>
    <property type="match status" value="1"/>
</dbReference>
<dbReference type="Gene3D" id="2.60.120.260">
    <property type="entry name" value="Galactose-binding domain-like"/>
    <property type="match status" value="1"/>
</dbReference>
<dbReference type="PROSITE" id="PS51820">
    <property type="entry name" value="PA14"/>
    <property type="match status" value="1"/>
</dbReference>
<dbReference type="SUPFAM" id="SSF52279">
    <property type="entry name" value="Beta-D-glucan exohydrolase, C-terminal domain"/>
    <property type="match status" value="1"/>
</dbReference>
<dbReference type="Proteomes" id="UP000598032">
    <property type="component" value="Unassembled WGS sequence"/>
</dbReference>
<dbReference type="InterPro" id="IPR050288">
    <property type="entry name" value="Cellulose_deg_GH3"/>
</dbReference>
<keyword evidence="2" id="KW-0378">Hydrolase</keyword>
<comment type="similarity">
    <text evidence="1">Belongs to the glycosyl hydrolase 3 family.</text>
</comment>
<dbReference type="InterPro" id="IPR013783">
    <property type="entry name" value="Ig-like_fold"/>
</dbReference>
<organism evidence="4 5">
    <name type="scientific">Paraburkholderia metrosideri</name>
    <dbReference type="NCBI Taxonomy" id="580937"/>
    <lineage>
        <taxon>Bacteria</taxon>
        <taxon>Pseudomonadati</taxon>
        <taxon>Pseudomonadota</taxon>
        <taxon>Betaproteobacteria</taxon>
        <taxon>Burkholderiales</taxon>
        <taxon>Burkholderiaceae</taxon>
        <taxon>Paraburkholderia</taxon>
    </lineage>
</organism>
<dbReference type="SMART" id="SM01217">
    <property type="entry name" value="Fn3_like"/>
    <property type="match status" value="1"/>
</dbReference>
<proteinExistence type="inferred from homology"/>
<reference evidence="4 5" key="1">
    <citation type="submission" date="2020-10" db="EMBL/GenBank/DDBJ databases">
        <authorList>
            <person name="Peeters C."/>
        </authorList>
    </citation>
    <scope>NUCLEOTIDE SEQUENCE [LARGE SCALE GENOMIC DNA]</scope>
    <source>
        <strain evidence="4 5">LMG 28140</strain>
    </source>
</reference>
<evidence type="ECO:0000313" key="5">
    <source>
        <dbReference type="Proteomes" id="UP000598032"/>
    </source>
</evidence>
<dbReference type="Pfam" id="PF01915">
    <property type="entry name" value="Glyco_hydro_3_C"/>
    <property type="match status" value="1"/>
</dbReference>
<evidence type="ECO:0000259" key="3">
    <source>
        <dbReference type="PROSITE" id="PS51820"/>
    </source>
</evidence>
<protein>
    <recommendedName>
        <fullName evidence="3">PA14 domain-containing protein</fullName>
    </recommendedName>
</protein>
<dbReference type="Gene3D" id="3.40.50.1700">
    <property type="entry name" value="Glycoside hydrolase family 3 C-terminal domain"/>
    <property type="match status" value="1"/>
</dbReference>
<name>A0ABM8NTW4_9BURK</name>
<dbReference type="PRINTS" id="PR00133">
    <property type="entry name" value="GLHYDRLASE3"/>
</dbReference>
<dbReference type="InterPro" id="IPR017853">
    <property type="entry name" value="GH"/>
</dbReference>
<gene>
    <name evidence="4" type="ORF">LMG28140_03891</name>
</gene>
<dbReference type="InterPro" id="IPR001764">
    <property type="entry name" value="Glyco_hydro_3_N"/>
</dbReference>
<dbReference type="InterPro" id="IPR002772">
    <property type="entry name" value="Glyco_hydro_3_C"/>
</dbReference>
<evidence type="ECO:0000313" key="4">
    <source>
        <dbReference type="EMBL" id="CAD6543235.1"/>
    </source>
</evidence>